<evidence type="ECO:0000259" key="7">
    <source>
        <dbReference type="Pfam" id="PF04024"/>
    </source>
</evidence>
<accession>A0A1G2QJB1</accession>
<dbReference type="PANTHER" id="PTHR33885">
    <property type="entry name" value="PHAGE SHOCK PROTEIN C"/>
    <property type="match status" value="1"/>
</dbReference>
<evidence type="ECO:0000313" key="8">
    <source>
        <dbReference type="EMBL" id="OHA60072.1"/>
    </source>
</evidence>
<evidence type="ECO:0000256" key="2">
    <source>
        <dbReference type="ARBA" id="ARBA00022475"/>
    </source>
</evidence>
<evidence type="ECO:0000256" key="3">
    <source>
        <dbReference type="ARBA" id="ARBA00022692"/>
    </source>
</evidence>
<evidence type="ECO:0000313" key="9">
    <source>
        <dbReference type="Proteomes" id="UP000177838"/>
    </source>
</evidence>
<proteinExistence type="predicted"/>
<name>A0A1G2QJB1_9BACT</name>
<dbReference type="STRING" id="1802439.A2589_00075"/>
<organism evidence="8 9">
    <name type="scientific">Candidatus Vogelbacteria bacterium RIFOXYD1_FULL_46_19</name>
    <dbReference type="NCBI Taxonomy" id="1802439"/>
    <lineage>
        <taxon>Bacteria</taxon>
        <taxon>Candidatus Vogeliibacteriota</taxon>
    </lineage>
</organism>
<dbReference type="GO" id="GO:0005886">
    <property type="term" value="C:plasma membrane"/>
    <property type="evidence" value="ECO:0007669"/>
    <property type="project" value="UniProtKB-SubCell"/>
</dbReference>
<evidence type="ECO:0000256" key="4">
    <source>
        <dbReference type="ARBA" id="ARBA00022989"/>
    </source>
</evidence>
<sequence>MKKLYRSQKDRTVAGVLGGLGEYSSIDPVLLRVIFILIVLMTGIFPGVIGYLLAILIVPQGPDSTVTSTEASA</sequence>
<keyword evidence="4 6" id="KW-1133">Transmembrane helix</keyword>
<dbReference type="InterPro" id="IPR052027">
    <property type="entry name" value="PspC"/>
</dbReference>
<dbReference type="Pfam" id="PF04024">
    <property type="entry name" value="PspC"/>
    <property type="match status" value="1"/>
</dbReference>
<evidence type="ECO:0000256" key="5">
    <source>
        <dbReference type="ARBA" id="ARBA00023136"/>
    </source>
</evidence>
<dbReference type="EMBL" id="MHTK01000002">
    <property type="protein sequence ID" value="OHA60072.1"/>
    <property type="molecule type" value="Genomic_DNA"/>
</dbReference>
<feature type="transmembrane region" description="Helical" evidence="6">
    <location>
        <begin position="33"/>
        <end position="58"/>
    </location>
</feature>
<dbReference type="PANTHER" id="PTHR33885:SF3">
    <property type="entry name" value="PHAGE SHOCK PROTEIN C"/>
    <property type="match status" value="1"/>
</dbReference>
<dbReference type="Proteomes" id="UP000177838">
    <property type="component" value="Unassembled WGS sequence"/>
</dbReference>
<evidence type="ECO:0000256" key="6">
    <source>
        <dbReference type="SAM" id="Phobius"/>
    </source>
</evidence>
<comment type="subcellular location">
    <subcellularLocation>
        <location evidence="1">Cell membrane</location>
        <topology evidence="1">Single-pass membrane protein</topology>
    </subcellularLocation>
</comment>
<dbReference type="AlphaFoldDB" id="A0A1G2QJB1"/>
<keyword evidence="5 6" id="KW-0472">Membrane</keyword>
<comment type="caution">
    <text evidence="8">The sequence shown here is derived from an EMBL/GenBank/DDBJ whole genome shotgun (WGS) entry which is preliminary data.</text>
</comment>
<keyword evidence="3 6" id="KW-0812">Transmembrane</keyword>
<keyword evidence="2" id="KW-1003">Cell membrane</keyword>
<dbReference type="InterPro" id="IPR007168">
    <property type="entry name" value="Phageshock_PspC_N"/>
</dbReference>
<reference evidence="8 9" key="1">
    <citation type="journal article" date="2016" name="Nat. Commun.">
        <title>Thousands of microbial genomes shed light on interconnected biogeochemical processes in an aquifer system.</title>
        <authorList>
            <person name="Anantharaman K."/>
            <person name="Brown C.T."/>
            <person name="Hug L.A."/>
            <person name="Sharon I."/>
            <person name="Castelle C.J."/>
            <person name="Probst A.J."/>
            <person name="Thomas B.C."/>
            <person name="Singh A."/>
            <person name="Wilkins M.J."/>
            <person name="Karaoz U."/>
            <person name="Brodie E.L."/>
            <person name="Williams K.H."/>
            <person name="Hubbard S.S."/>
            <person name="Banfield J.F."/>
        </authorList>
    </citation>
    <scope>NUCLEOTIDE SEQUENCE [LARGE SCALE GENOMIC DNA]</scope>
</reference>
<gene>
    <name evidence="8" type="ORF">A2589_00075</name>
</gene>
<evidence type="ECO:0000256" key="1">
    <source>
        <dbReference type="ARBA" id="ARBA00004162"/>
    </source>
</evidence>
<protein>
    <submittedName>
        <fullName evidence="8">PspC domain-containing protein</fullName>
    </submittedName>
</protein>
<feature type="domain" description="Phage shock protein PspC N-terminal" evidence="7">
    <location>
        <begin position="2"/>
        <end position="60"/>
    </location>
</feature>